<dbReference type="HOGENOM" id="CLU_615417_0_0_1"/>
<organism evidence="2 3">
    <name type="scientific">Dacryopinax primogenitus (strain DJM 731)</name>
    <name type="common">Brown rot fungus</name>
    <dbReference type="NCBI Taxonomy" id="1858805"/>
    <lineage>
        <taxon>Eukaryota</taxon>
        <taxon>Fungi</taxon>
        <taxon>Dikarya</taxon>
        <taxon>Basidiomycota</taxon>
        <taxon>Agaricomycotina</taxon>
        <taxon>Dacrymycetes</taxon>
        <taxon>Dacrymycetales</taxon>
        <taxon>Dacrymycetaceae</taxon>
        <taxon>Dacryopinax</taxon>
    </lineage>
</organism>
<keyword evidence="1" id="KW-0472">Membrane</keyword>
<dbReference type="OMA" id="WPAANIN"/>
<keyword evidence="1" id="KW-1133">Transmembrane helix</keyword>
<dbReference type="OrthoDB" id="2564234at2759"/>
<dbReference type="EMBL" id="JH795880">
    <property type="protein sequence ID" value="EJT96819.1"/>
    <property type="molecule type" value="Genomic_DNA"/>
</dbReference>
<accession>M5FQ91</accession>
<evidence type="ECO:0000313" key="3">
    <source>
        <dbReference type="Proteomes" id="UP000030653"/>
    </source>
</evidence>
<keyword evidence="3" id="KW-1185">Reference proteome</keyword>
<evidence type="ECO:0000256" key="1">
    <source>
        <dbReference type="SAM" id="Phobius"/>
    </source>
</evidence>
<feature type="transmembrane region" description="Helical" evidence="1">
    <location>
        <begin position="327"/>
        <end position="348"/>
    </location>
</feature>
<dbReference type="RefSeq" id="XP_040623717.1">
    <property type="nucleotide sequence ID" value="XM_040771426.1"/>
</dbReference>
<dbReference type="Gene3D" id="2.60.120.260">
    <property type="entry name" value="Galactose-binding domain-like"/>
    <property type="match status" value="1"/>
</dbReference>
<sequence>MSQLQPYNLSLSSSSPAFIYSPFRDGYWGTNGDLAGGWRSSFKGAPLSWPAANINNLIDGVAYEETWKDGASVTFTFEGTGFYFCLTSYAPNTYSVSMNGTAAGYLIQTGPCGSNGNVMAFMDNLPYGSHTVQLVAHPTSTELDQGSVQFYGANVTLGMNGTYTQNIVIDDRDPAWFYYGNWTATTANPYATSGSLHRNCWYNPSSLARYTFSDANVVWLLGQPWIDAGPYTVSLTGGGKNTTVTYNASNFWTSPQVILFAAADLDPGQKYTITLTNFDSSQPGSTIPVVANEGNQTCTSVDALVLTQTQPLPSPPGGSSGNSTGPIVGGVIGGVGGLLLLALLWWWWRRHQARNRNPRGQVDLNDPLEDALQASRQEPSPFFLGMLSAFMTSILFSPKACRQESLHHEGAANASSGRAALPTPGLLHPLQLRQTTFPPTLFKTQ</sequence>
<gene>
    <name evidence="2" type="ORF">DACRYDRAFT_19113</name>
</gene>
<dbReference type="STRING" id="1858805.M5FQ91"/>
<dbReference type="Proteomes" id="UP000030653">
    <property type="component" value="Unassembled WGS sequence"/>
</dbReference>
<protein>
    <submittedName>
        <fullName evidence="2">Uncharacterized protein</fullName>
    </submittedName>
</protein>
<proteinExistence type="predicted"/>
<reference evidence="2 3" key="1">
    <citation type="journal article" date="2012" name="Science">
        <title>The Paleozoic origin of enzymatic lignin decomposition reconstructed from 31 fungal genomes.</title>
        <authorList>
            <person name="Floudas D."/>
            <person name="Binder M."/>
            <person name="Riley R."/>
            <person name="Barry K."/>
            <person name="Blanchette R.A."/>
            <person name="Henrissat B."/>
            <person name="Martinez A.T."/>
            <person name="Otillar R."/>
            <person name="Spatafora J.W."/>
            <person name="Yadav J.S."/>
            <person name="Aerts A."/>
            <person name="Benoit I."/>
            <person name="Boyd A."/>
            <person name="Carlson A."/>
            <person name="Copeland A."/>
            <person name="Coutinho P.M."/>
            <person name="de Vries R.P."/>
            <person name="Ferreira P."/>
            <person name="Findley K."/>
            <person name="Foster B."/>
            <person name="Gaskell J."/>
            <person name="Glotzer D."/>
            <person name="Gorecki P."/>
            <person name="Heitman J."/>
            <person name="Hesse C."/>
            <person name="Hori C."/>
            <person name="Igarashi K."/>
            <person name="Jurgens J.A."/>
            <person name="Kallen N."/>
            <person name="Kersten P."/>
            <person name="Kohler A."/>
            <person name="Kuees U."/>
            <person name="Kumar T.K.A."/>
            <person name="Kuo A."/>
            <person name="LaButti K."/>
            <person name="Larrondo L.F."/>
            <person name="Lindquist E."/>
            <person name="Ling A."/>
            <person name="Lombard V."/>
            <person name="Lucas S."/>
            <person name="Lundell T."/>
            <person name="Martin R."/>
            <person name="McLaughlin D.J."/>
            <person name="Morgenstern I."/>
            <person name="Morin E."/>
            <person name="Murat C."/>
            <person name="Nagy L.G."/>
            <person name="Nolan M."/>
            <person name="Ohm R.A."/>
            <person name="Patyshakuliyeva A."/>
            <person name="Rokas A."/>
            <person name="Ruiz-Duenas F.J."/>
            <person name="Sabat G."/>
            <person name="Salamov A."/>
            <person name="Samejima M."/>
            <person name="Schmutz J."/>
            <person name="Slot J.C."/>
            <person name="St John F."/>
            <person name="Stenlid J."/>
            <person name="Sun H."/>
            <person name="Sun S."/>
            <person name="Syed K."/>
            <person name="Tsang A."/>
            <person name="Wiebenga A."/>
            <person name="Young D."/>
            <person name="Pisabarro A."/>
            <person name="Eastwood D.C."/>
            <person name="Martin F."/>
            <person name="Cullen D."/>
            <person name="Grigoriev I.V."/>
            <person name="Hibbett D.S."/>
        </authorList>
    </citation>
    <scope>NUCLEOTIDE SEQUENCE [LARGE SCALE GENOMIC DNA]</scope>
    <source>
        <strain evidence="2 3">DJM-731 SS1</strain>
    </source>
</reference>
<keyword evidence="1" id="KW-0812">Transmembrane</keyword>
<name>M5FQ91_DACPD</name>
<dbReference type="GeneID" id="63686488"/>
<dbReference type="AlphaFoldDB" id="M5FQ91"/>
<evidence type="ECO:0000313" key="2">
    <source>
        <dbReference type="EMBL" id="EJT96819.1"/>
    </source>
</evidence>